<dbReference type="AlphaFoldDB" id="A0A3D9CYM0"/>
<dbReference type="RefSeq" id="WP_116034377.1">
    <property type="nucleotide sequence ID" value="NZ_JBHLVV010000025.1"/>
</dbReference>
<reference evidence="1 2" key="1">
    <citation type="journal article" date="2006" name="Int. J. Syst. Evol. Microbiol.">
        <title>Chryseobacterium hispanicum sp. nov., isolated from the drinking water distribution system of Sevilla, Spain.</title>
        <authorList>
            <person name="Gallego V."/>
            <person name="Garcia M.T."/>
            <person name="Ventosa A."/>
        </authorList>
    </citation>
    <scope>NUCLEOTIDE SEQUENCE [LARGE SCALE GENOMIC DNA]</scope>
    <source>
        <strain evidence="1 2">KCTC 22104</strain>
    </source>
</reference>
<dbReference type="NCBIfam" id="TIGR01200">
    <property type="entry name" value="GLPGLI"/>
    <property type="match status" value="1"/>
</dbReference>
<evidence type="ECO:0000313" key="2">
    <source>
        <dbReference type="Proteomes" id="UP000256326"/>
    </source>
</evidence>
<evidence type="ECO:0000313" key="1">
    <source>
        <dbReference type="EMBL" id="REC70866.1"/>
    </source>
</evidence>
<dbReference type="EMBL" id="QNUG01000013">
    <property type="protein sequence ID" value="REC70866.1"/>
    <property type="molecule type" value="Genomic_DNA"/>
</dbReference>
<accession>A0A3D9CYM0</accession>
<comment type="caution">
    <text evidence="1">The sequence shown here is derived from an EMBL/GenBank/DDBJ whole genome shotgun (WGS) entry which is preliminary data.</text>
</comment>
<sequence>MKIYTILLLIFFTTLSKGQTHRFVYEYKFKPDSTASNYKTVNMALDINPKDVKFYNYLNIKNDSINRNGGRSYSWNGTPALKRNRNSFENTNYEYTGSYFSYKSIDKMDWKLDNETKTSGQYTLQKATTDFGGRHWIAWFCKDINISEGPYKFQGLPGLIFELNDDKDNFIFKLSKSEKLEKTYDTSYFLESFSGKNALELSKANTHKQMIQFYNDPMKDMREKFDSADPGTISVGGKIITSKEQFKEAERVIQNFIKKNYNPLDLSNAVIYPTIN</sequence>
<organism evidence="1 2">
    <name type="scientific">Epilithonimonas hispanica</name>
    <dbReference type="NCBI Taxonomy" id="358687"/>
    <lineage>
        <taxon>Bacteria</taxon>
        <taxon>Pseudomonadati</taxon>
        <taxon>Bacteroidota</taxon>
        <taxon>Flavobacteriia</taxon>
        <taxon>Flavobacteriales</taxon>
        <taxon>Weeksellaceae</taxon>
        <taxon>Chryseobacterium group</taxon>
        <taxon>Epilithonimonas</taxon>
    </lineage>
</organism>
<name>A0A3D9CYM0_9FLAO</name>
<dbReference type="InterPro" id="IPR005901">
    <property type="entry name" value="GLPGLI"/>
</dbReference>
<dbReference type="Proteomes" id="UP000256326">
    <property type="component" value="Unassembled WGS sequence"/>
</dbReference>
<protein>
    <submittedName>
        <fullName evidence="1">GLPGLI family protein</fullName>
    </submittedName>
</protein>
<keyword evidence="2" id="KW-1185">Reference proteome</keyword>
<dbReference type="Pfam" id="PF09697">
    <property type="entry name" value="Porph_ging"/>
    <property type="match status" value="1"/>
</dbReference>
<gene>
    <name evidence="1" type="ORF">DRF58_07765</name>
</gene>
<dbReference type="OrthoDB" id="1440774at2"/>
<proteinExistence type="predicted"/>